<dbReference type="AlphaFoldDB" id="A0A4Y2PZW5"/>
<dbReference type="PANTHER" id="PTHR36688:SF1">
    <property type="entry name" value="ENDONUCLEASE_EXONUCLEASE_PHOSPHATASE DOMAIN-CONTAINING PROTEIN"/>
    <property type="match status" value="1"/>
</dbReference>
<sequence>MEPRRFFLSSVKRQREERETVNTYSSTILDKQFTKQEITYAISTMKKKKPPGIDGISIEIIKELHDMNPDILHDTYNKCLELRIYLETWKKGKLIIFNEPGKDHLYLMRIAQFVYYRYWEKF</sequence>
<evidence type="ECO:0008006" key="3">
    <source>
        <dbReference type="Google" id="ProtNLM"/>
    </source>
</evidence>
<gene>
    <name evidence="1" type="ORF">AVEN_113234_1</name>
</gene>
<dbReference type="EMBL" id="BGPR01012385">
    <property type="protein sequence ID" value="GBN55807.1"/>
    <property type="molecule type" value="Genomic_DNA"/>
</dbReference>
<dbReference type="Proteomes" id="UP000499080">
    <property type="component" value="Unassembled WGS sequence"/>
</dbReference>
<evidence type="ECO:0000313" key="2">
    <source>
        <dbReference type="Proteomes" id="UP000499080"/>
    </source>
</evidence>
<reference evidence="1 2" key="1">
    <citation type="journal article" date="2019" name="Sci. Rep.">
        <title>Orb-weaving spider Araneus ventricosus genome elucidates the spidroin gene catalogue.</title>
        <authorList>
            <person name="Kono N."/>
            <person name="Nakamura H."/>
            <person name="Ohtoshi R."/>
            <person name="Moran D.A.P."/>
            <person name="Shinohara A."/>
            <person name="Yoshida Y."/>
            <person name="Fujiwara M."/>
            <person name="Mori M."/>
            <person name="Tomita M."/>
            <person name="Arakawa K."/>
        </authorList>
    </citation>
    <scope>NUCLEOTIDE SEQUENCE [LARGE SCALE GENOMIC DNA]</scope>
</reference>
<comment type="caution">
    <text evidence="1">The sequence shown here is derived from an EMBL/GenBank/DDBJ whole genome shotgun (WGS) entry which is preliminary data.</text>
</comment>
<dbReference type="PANTHER" id="PTHR36688">
    <property type="entry name" value="ENDO/EXONUCLEASE/PHOSPHATASE DOMAIN-CONTAINING PROTEIN"/>
    <property type="match status" value="1"/>
</dbReference>
<organism evidence="1 2">
    <name type="scientific">Araneus ventricosus</name>
    <name type="common">Orbweaver spider</name>
    <name type="synonym">Epeira ventricosa</name>
    <dbReference type="NCBI Taxonomy" id="182803"/>
    <lineage>
        <taxon>Eukaryota</taxon>
        <taxon>Metazoa</taxon>
        <taxon>Ecdysozoa</taxon>
        <taxon>Arthropoda</taxon>
        <taxon>Chelicerata</taxon>
        <taxon>Arachnida</taxon>
        <taxon>Araneae</taxon>
        <taxon>Araneomorphae</taxon>
        <taxon>Entelegynae</taxon>
        <taxon>Araneoidea</taxon>
        <taxon>Araneidae</taxon>
        <taxon>Araneus</taxon>
    </lineage>
</organism>
<name>A0A4Y2PZW5_ARAVE</name>
<accession>A0A4Y2PZW5</accession>
<evidence type="ECO:0000313" key="1">
    <source>
        <dbReference type="EMBL" id="GBN55807.1"/>
    </source>
</evidence>
<protein>
    <recommendedName>
        <fullName evidence="3">Reverse transcriptase domain-containing protein</fullName>
    </recommendedName>
</protein>
<dbReference type="OrthoDB" id="411871at2759"/>
<dbReference type="InterPro" id="IPR052560">
    <property type="entry name" value="RdDP_mobile_element"/>
</dbReference>
<keyword evidence="2" id="KW-1185">Reference proteome</keyword>
<proteinExistence type="predicted"/>